<dbReference type="Proteomes" id="UP000269438">
    <property type="component" value="Unassembled WGS sequence"/>
</dbReference>
<sequence length="415" mass="43390">MLRTYRDLLSNRAIRRSLIAYFVSETGDGFTSVALPLFVLINGGSVTLVAMTFAVNVAAATLAGLLGGPFVDRFDRRKLVVFIFLARAGLLVVAALVPNVIVVVIVAALAGALSALDNPAMEAAVLEASRGEVERTSAVRNIGYSGAAAIGPALAGIVVAGFGAPLAFLIDAASFVAAATLILVTPDYDPNSRVRRARAVVSGRGHSTFRKITAGFEQIATTPSVRSYIAYSLLGMIGVAVALVALPIYLVDELRFGEVTYGFALAAYAIGSAVSLVYYGTKKFRRLHLVLLMTALVYGIAALGVALLPFVAAVVVFRFLWGWAFGPDQIVGDVLIVGATGSASLGRIFAAYGVLIRLGTLAGSLLAAPIVTSIGARNALVCAGIFFAVVGIVFFVRPAYREIIPARSNRSQTVS</sequence>
<keyword evidence="4 6" id="KW-1133">Transmembrane helix</keyword>
<accession>A0A3L7AUR8</accession>
<feature type="transmembrane region" description="Helical" evidence="6">
    <location>
        <begin position="20"/>
        <end position="41"/>
    </location>
</feature>
<keyword evidence="5 6" id="KW-0472">Membrane</keyword>
<dbReference type="CDD" id="cd06173">
    <property type="entry name" value="MFS_MefA_like"/>
    <property type="match status" value="1"/>
</dbReference>
<dbReference type="RefSeq" id="WP_121688199.1">
    <property type="nucleotide sequence ID" value="NZ_RCUY01000005.1"/>
</dbReference>
<organism evidence="8 9">
    <name type="scientific">Mycetocola lacteus</name>
    <dbReference type="NCBI Taxonomy" id="76637"/>
    <lineage>
        <taxon>Bacteria</taxon>
        <taxon>Bacillati</taxon>
        <taxon>Actinomycetota</taxon>
        <taxon>Actinomycetes</taxon>
        <taxon>Micrococcales</taxon>
        <taxon>Microbacteriaceae</taxon>
        <taxon>Mycetocola</taxon>
    </lineage>
</organism>
<comment type="subcellular location">
    <subcellularLocation>
        <location evidence="1">Cell membrane</location>
        <topology evidence="1">Multi-pass membrane protein</topology>
    </subcellularLocation>
</comment>
<evidence type="ECO:0000256" key="5">
    <source>
        <dbReference type="ARBA" id="ARBA00023136"/>
    </source>
</evidence>
<feature type="transmembrane region" description="Helical" evidence="6">
    <location>
        <begin position="261"/>
        <end position="279"/>
    </location>
</feature>
<evidence type="ECO:0000313" key="8">
    <source>
        <dbReference type="EMBL" id="RLP83062.1"/>
    </source>
</evidence>
<feature type="transmembrane region" description="Helical" evidence="6">
    <location>
        <begin position="142"/>
        <end position="162"/>
    </location>
</feature>
<protein>
    <submittedName>
        <fullName evidence="8">MFS transporter</fullName>
    </submittedName>
</protein>
<dbReference type="PANTHER" id="PTHR23513">
    <property type="entry name" value="INTEGRAL MEMBRANE EFFLUX PROTEIN-RELATED"/>
    <property type="match status" value="1"/>
</dbReference>
<evidence type="ECO:0000256" key="1">
    <source>
        <dbReference type="ARBA" id="ARBA00004651"/>
    </source>
</evidence>
<gene>
    <name evidence="8" type="ORF">D9V34_07420</name>
</gene>
<dbReference type="GO" id="GO:0022857">
    <property type="term" value="F:transmembrane transporter activity"/>
    <property type="evidence" value="ECO:0007669"/>
    <property type="project" value="InterPro"/>
</dbReference>
<dbReference type="Gene3D" id="1.20.1250.20">
    <property type="entry name" value="MFS general substrate transporter like domains"/>
    <property type="match status" value="2"/>
</dbReference>
<dbReference type="AlphaFoldDB" id="A0A3L7AUR8"/>
<feature type="transmembrane region" description="Helical" evidence="6">
    <location>
        <begin position="228"/>
        <end position="249"/>
    </location>
</feature>
<name>A0A3L7AUR8_9MICO</name>
<comment type="caution">
    <text evidence="8">The sequence shown here is derived from an EMBL/GenBank/DDBJ whole genome shotgun (WGS) entry which is preliminary data.</text>
</comment>
<feature type="transmembrane region" description="Helical" evidence="6">
    <location>
        <begin position="378"/>
        <end position="400"/>
    </location>
</feature>
<feature type="transmembrane region" description="Helical" evidence="6">
    <location>
        <begin position="291"/>
        <end position="324"/>
    </location>
</feature>
<proteinExistence type="predicted"/>
<evidence type="ECO:0000256" key="3">
    <source>
        <dbReference type="ARBA" id="ARBA00022692"/>
    </source>
</evidence>
<evidence type="ECO:0000256" key="2">
    <source>
        <dbReference type="ARBA" id="ARBA00022475"/>
    </source>
</evidence>
<dbReference type="InterPro" id="IPR020846">
    <property type="entry name" value="MFS_dom"/>
</dbReference>
<dbReference type="InterPro" id="IPR011701">
    <property type="entry name" value="MFS"/>
</dbReference>
<feature type="domain" description="Major facilitator superfamily (MFS) profile" evidence="7">
    <location>
        <begin position="13"/>
        <end position="401"/>
    </location>
</feature>
<keyword evidence="9" id="KW-1185">Reference proteome</keyword>
<feature type="transmembrane region" description="Helical" evidence="6">
    <location>
        <begin position="354"/>
        <end position="372"/>
    </location>
</feature>
<dbReference type="GO" id="GO:0005886">
    <property type="term" value="C:plasma membrane"/>
    <property type="evidence" value="ECO:0007669"/>
    <property type="project" value="UniProtKB-SubCell"/>
</dbReference>
<reference evidence="8 9" key="1">
    <citation type="submission" date="2018-10" db="EMBL/GenBank/DDBJ databases">
        <authorList>
            <person name="Li J."/>
        </authorList>
    </citation>
    <scope>NUCLEOTIDE SEQUENCE [LARGE SCALE GENOMIC DNA]</scope>
    <source>
        <strain evidence="8 9">JCM 11654</strain>
    </source>
</reference>
<evidence type="ECO:0000256" key="4">
    <source>
        <dbReference type="ARBA" id="ARBA00022989"/>
    </source>
</evidence>
<feature type="transmembrane region" description="Helical" evidence="6">
    <location>
        <begin position="47"/>
        <end position="67"/>
    </location>
</feature>
<keyword evidence="2" id="KW-1003">Cell membrane</keyword>
<dbReference type="InterPro" id="IPR036259">
    <property type="entry name" value="MFS_trans_sf"/>
</dbReference>
<dbReference type="PANTHER" id="PTHR23513:SF6">
    <property type="entry name" value="MAJOR FACILITATOR SUPERFAMILY ASSOCIATED DOMAIN-CONTAINING PROTEIN"/>
    <property type="match status" value="1"/>
</dbReference>
<feature type="transmembrane region" description="Helical" evidence="6">
    <location>
        <begin position="330"/>
        <end position="349"/>
    </location>
</feature>
<dbReference type="Pfam" id="PF07690">
    <property type="entry name" value="MFS_1"/>
    <property type="match status" value="1"/>
</dbReference>
<dbReference type="OrthoDB" id="3810421at2"/>
<dbReference type="PROSITE" id="PS50850">
    <property type="entry name" value="MFS"/>
    <property type="match status" value="1"/>
</dbReference>
<evidence type="ECO:0000259" key="7">
    <source>
        <dbReference type="PROSITE" id="PS50850"/>
    </source>
</evidence>
<evidence type="ECO:0000313" key="9">
    <source>
        <dbReference type="Proteomes" id="UP000269438"/>
    </source>
</evidence>
<keyword evidence="3 6" id="KW-0812">Transmembrane</keyword>
<dbReference type="EMBL" id="RCUY01000005">
    <property type="protein sequence ID" value="RLP83062.1"/>
    <property type="molecule type" value="Genomic_DNA"/>
</dbReference>
<evidence type="ECO:0000256" key="6">
    <source>
        <dbReference type="SAM" id="Phobius"/>
    </source>
</evidence>
<dbReference type="SUPFAM" id="SSF103473">
    <property type="entry name" value="MFS general substrate transporter"/>
    <property type="match status" value="1"/>
</dbReference>